<feature type="compositionally biased region" description="Low complexity" evidence="1">
    <location>
        <begin position="123"/>
        <end position="136"/>
    </location>
</feature>
<feature type="region of interest" description="Disordered" evidence="1">
    <location>
        <begin position="120"/>
        <end position="139"/>
    </location>
</feature>
<feature type="compositionally biased region" description="Pro residues" evidence="1">
    <location>
        <begin position="196"/>
        <end position="208"/>
    </location>
</feature>
<feature type="region of interest" description="Disordered" evidence="1">
    <location>
        <begin position="192"/>
        <end position="226"/>
    </location>
</feature>
<dbReference type="Proteomes" id="UP000784294">
    <property type="component" value="Unassembled WGS sequence"/>
</dbReference>
<keyword evidence="3" id="KW-1185">Reference proteome</keyword>
<reference evidence="2" key="1">
    <citation type="submission" date="2018-11" db="EMBL/GenBank/DDBJ databases">
        <authorList>
            <consortium name="Pathogen Informatics"/>
        </authorList>
    </citation>
    <scope>NUCLEOTIDE SEQUENCE</scope>
</reference>
<feature type="compositionally biased region" description="Low complexity" evidence="1">
    <location>
        <begin position="209"/>
        <end position="223"/>
    </location>
</feature>
<name>A0A3S5AHI2_9PLAT</name>
<proteinExistence type="predicted"/>
<organism evidence="2 3">
    <name type="scientific">Protopolystoma xenopodis</name>
    <dbReference type="NCBI Taxonomy" id="117903"/>
    <lineage>
        <taxon>Eukaryota</taxon>
        <taxon>Metazoa</taxon>
        <taxon>Spiralia</taxon>
        <taxon>Lophotrochozoa</taxon>
        <taxon>Platyhelminthes</taxon>
        <taxon>Monogenea</taxon>
        <taxon>Polyopisthocotylea</taxon>
        <taxon>Polystomatidea</taxon>
        <taxon>Polystomatidae</taxon>
        <taxon>Protopolystoma</taxon>
    </lineage>
</organism>
<evidence type="ECO:0000313" key="3">
    <source>
        <dbReference type="Proteomes" id="UP000784294"/>
    </source>
</evidence>
<feature type="non-terminal residue" evidence="2">
    <location>
        <position position="421"/>
    </location>
</feature>
<feature type="region of interest" description="Disordered" evidence="1">
    <location>
        <begin position="1"/>
        <end position="51"/>
    </location>
</feature>
<feature type="compositionally biased region" description="Low complexity" evidence="1">
    <location>
        <begin position="24"/>
        <end position="37"/>
    </location>
</feature>
<evidence type="ECO:0000256" key="1">
    <source>
        <dbReference type="SAM" id="MobiDB-lite"/>
    </source>
</evidence>
<gene>
    <name evidence="2" type="ORF">PXEA_LOCUS22813</name>
</gene>
<protein>
    <submittedName>
        <fullName evidence="2">Uncharacterized protein</fullName>
    </submittedName>
</protein>
<feature type="compositionally biased region" description="Basic and acidic residues" evidence="1">
    <location>
        <begin position="38"/>
        <end position="47"/>
    </location>
</feature>
<accession>A0A3S5AHI2</accession>
<feature type="region of interest" description="Disordered" evidence="1">
    <location>
        <begin position="156"/>
        <end position="177"/>
    </location>
</feature>
<sequence length="421" mass="44293">MRLHGLARPSGGRGRCRGRGCGRPGPAEAEAVEAVGGSERRSRRDCRPAGLRSANNLSISSEALHLLAGRGRLSPRQSHRAPLYHNFPPLADRVQKWEEWLEVHRPAGVGDLLLLARTRSRSEGGSPSTGSPSHRPAGQLVPAAGVTHIRCSPRPDEATLLTSQPRPRPPPLRPSGAYCETAASMRQRRADLLRPSPSPSHSPSPSPNHSPNLSPSPSRSASACGSDEASAGLAHLFDGLASLCRPPFGPAPSAGQSGDVNRFYRPFGRVDAEPRLESQTPIVGQAEPVCRNCGRPHPANFCNQPTIGFGHGGHGGGGGGGGGVGVGAGDGMMMYRLQQTSPFQSVGPGRPVPHVWPTNGHFKPPPMLETMYCLNAPFTPSLQPPQLVPGANDAFPMLFPSGLPFHQHPRNPVAVGVGVGV</sequence>
<evidence type="ECO:0000313" key="2">
    <source>
        <dbReference type="EMBL" id="VEL29373.1"/>
    </source>
</evidence>
<dbReference type="EMBL" id="CAAALY010102545">
    <property type="protein sequence ID" value="VEL29373.1"/>
    <property type="molecule type" value="Genomic_DNA"/>
</dbReference>
<dbReference type="AlphaFoldDB" id="A0A3S5AHI2"/>
<comment type="caution">
    <text evidence="2">The sequence shown here is derived from an EMBL/GenBank/DDBJ whole genome shotgun (WGS) entry which is preliminary data.</text>
</comment>